<dbReference type="RefSeq" id="WP_079725214.1">
    <property type="nucleotide sequence ID" value="NZ_BMCL01000001.1"/>
</dbReference>
<dbReference type="EMBL" id="FUZV01000002">
    <property type="protein sequence ID" value="SKC78187.1"/>
    <property type="molecule type" value="Genomic_DNA"/>
</dbReference>
<evidence type="ECO:0000313" key="2">
    <source>
        <dbReference type="Proteomes" id="UP000190341"/>
    </source>
</evidence>
<organism evidence="1 2">
    <name type="scientific">Pseudoxanthomonas indica</name>
    <dbReference type="NCBI Taxonomy" id="428993"/>
    <lineage>
        <taxon>Bacteria</taxon>
        <taxon>Pseudomonadati</taxon>
        <taxon>Pseudomonadota</taxon>
        <taxon>Gammaproteobacteria</taxon>
        <taxon>Lysobacterales</taxon>
        <taxon>Lysobacteraceae</taxon>
        <taxon>Pseudoxanthomonas</taxon>
    </lineage>
</organism>
<sequence>MLLPVVAHHIEVCNATRSRVLSTVTKSSQRYHTVAGIAQATQLNPRAVEQILESSPCIRRSFVLTPTGIHWYAAKKKVSLLADLWMGFRAVNSLKYGTWR</sequence>
<name>A0A1T5LQA7_9GAMM</name>
<reference evidence="1 2" key="1">
    <citation type="submission" date="2017-02" db="EMBL/GenBank/DDBJ databases">
        <authorList>
            <person name="Peterson S.W."/>
        </authorList>
    </citation>
    <scope>NUCLEOTIDE SEQUENCE [LARGE SCALE GENOMIC DNA]</scope>
    <source>
        <strain evidence="1 2">P15</strain>
    </source>
</reference>
<dbReference type="OrthoDB" id="7107788at2"/>
<gene>
    <name evidence="1" type="ORF">SAMN06296058_2912</name>
</gene>
<keyword evidence="2" id="KW-1185">Reference proteome</keyword>
<proteinExistence type="predicted"/>
<protein>
    <submittedName>
        <fullName evidence="1">Uncharacterized protein</fullName>
    </submittedName>
</protein>
<dbReference type="AlphaFoldDB" id="A0A1T5LQA7"/>
<evidence type="ECO:0000313" key="1">
    <source>
        <dbReference type="EMBL" id="SKC78187.1"/>
    </source>
</evidence>
<accession>A0A1T5LQA7</accession>
<dbReference type="Proteomes" id="UP000190341">
    <property type="component" value="Unassembled WGS sequence"/>
</dbReference>